<evidence type="ECO:0000256" key="1">
    <source>
        <dbReference type="ARBA" id="ARBA00006068"/>
    </source>
</evidence>
<keyword evidence="5" id="KW-1185">Reference proteome</keyword>
<protein>
    <submittedName>
        <fullName evidence="4">LCP family protein</fullName>
    </submittedName>
</protein>
<reference evidence="4 5" key="1">
    <citation type="submission" date="2022-04" db="EMBL/GenBank/DDBJ databases">
        <title>Genome draft of Actinomadura sp. ATCC 31491.</title>
        <authorList>
            <person name="Shi X."/>
            <person name="Du Y."/>
        </authorList>
    </citation>
    <scope>NUCLEOTIDE SEQUENCE [LARGE SCALE GENOMIC DNA]</scope>
    <source>
        <strain evidence="4 5">ATCC 31491</strain>
    </source>
</reference>
<dbReference type="InterPro" id="IPR050922">
    <property type="entry name" value="LytR/CpsA/Psr_CW_biosynth"/>
</dbReference>
<dbReference type="Pfam" id="PF03816">
    <property type="entry name" value="LytR_cpsA_psr"/>
    <property type="match status" value="1"/>
</dbReference>
<evidence type="ECO:0000259" key="3">
    <source>
        <dbReference type="Pfam" id="PF03816"/>
    </source>
</evidence>
<evidence type="ECO:0000256" key="2">
    <source>
        <dbReference type="SAM" id="Phobius"/>
    </source>
</evidence>
<dbReference type="PANTHER" id="PTHR33392:SF6">
    <property type="entry name" value="POLYISOPRENYL-TEICHOIC ACID--PEPTIDOGLYCAN TEICHOIC ACID TRANSFERASE TAGU"/>
    <property type="match status" value="1"/>
</dbReference>
<comment type="caution">
    <text evidence="4">The sequence shown here is derived from an EMBL/GenBank/DDBJ whole genome shotgun (WGS) entry which is preliminary data.</text>
</comment>
<evidence type="ECO:0000313" key="4">
    <source>
        <dbReference type="EMBL" id="MCK2214634.1"/>
    </source>
</evidence>
<dbReference type="NCBIfam" id="TIGR00350">
    <property type="entry name" value="lytR_cpsA_psr"/>
    <property type="match status" value="1"/>
</dbReference>
<dbReference type="Proteomes" id="UP001317259">
    <property type="component" value="Unassembled WGS sequence"/>
</dbReference>
<feature type="transmembrane region" description="Helical" evidence="2">
    <location>
        <begin position="41"/>
        <end position="64"/>
    </location>
</feature>
<dbReference type="PANTHER" id="PTHR33392">
    <property type="entry name" value="POLYISOPRENYL-TEICHOIC ACID--PEPTIDOGLYCAN TEICHOIC ACID TRANSFERASE TAGU"/>
    <property type="match status" value="1"/>
</dbReference>
<organism evidence="4 5">
    <name type="scientific">Actinomadura luzonensis</name>
    <dbReference type="NCBI Taxonomy" id="2805427"/>
    <lineage>
        <taxon>Bacteria</taxon>
        <taxon>Bacillati</taxon>
        <taxon>Actinomycetota</taxon>
        <taxon>Actinomycetes</taxon>
        <taxon>Streptosporangiales</taxon>
        <taxon>Thermomonosporaceae</taxon>
        <taxon>Actinomadura</taxon>
    </lineage>
</organism>
<dbReference type="InterPro" id="IPR004474">
    <property type="entry name" value="LytR_CpsA_psr"/>
</dbReference>
<evidence type="ECO:0000313" key="5">
    <source>
        <dbReference type="Proteomes" id="UP001317259"/>
    </source>
</evidence>
<keyword evidence="2" id="KW-1133">Transmembrane helix</keyword>
<comment type="similarity">
    <text evidence="1">Belongs to the LytR/CpsA/Psr (LCP) family.</text>
</comment>
<accession>A0ABT0FQS7</accession>
<dbReference type="EMBL" id="JAKRKC020000001">
    <property type="protein sequence ID" value="MCK2214634.1"/>
    <property type="molecule type" value="Genomic_DNA"/>
</dbReference>
<feature type="domain" description="Cell envelope-related transcriptional attenuator" evidence="3">
    <location>
        <begin position="114"/>
        <end position="263"/>
    </location>
</feature>
<sequence>MDDLRLLRDLGVELEHEPPATLLRQRERLLRARTRRWRASWWAAGLVAVATAAAVVVPTVLLAGRQTAVPPAGSQAVEVRGAVNILLIGSDSVQGANAEYGPHRARQADGGGQRADTIIVLHVPEDRRTVTAVSVPRDSLVAIPACAGRAARTDLINSAYDKGGLPCLRDTMRKLTGLSFEHTVEVDFTGFKGIVDALGGVQLTLSRPVDDPRAKLRLPAGKVTLNGEAALGWMRSRAAGDGSDIARIKRQAQLLRAMAKKVQGALGEEHRLKALLGEVREAVHTDLSVEEMAGLAGSLAEAKVTMAVVPWRPAATDPNRVEWQQPQARELFDTLK</sequence>
<keyword evidence="2" id="KW-0472">Membrane</keyword>
<name>A0ABT0FQS7_9ACTN</name>
<proteinExistence type="inferred from homology"/>
<dbReference type="RefSeq" id="WP_242374007.1">
    <property type="nucleotide sequence ID" value="NZ_JAKRKC020000001.1"/>
</dbReference>
<dbReference type="Gene3D" id="3.40.630.190">
    <property type="entry name" value="LCP protein"/>
    <property type="match status" value="1"/>
</dbReference>
<keyword evidence="2" id="KW-0812">Transmembrane</keyword>
<gene>
    <name evidence="4" type="ORF">MF672_012645</name>
</gene>